<dbReference type="Gene3D" id="3.40.50.300">
    <property type="entry name" value="P-loop containing nucleotide triphosphate hydrolases"/>
    <property type="match status" value="1"/>
</dbReference>
<protein>
    <recommendedName>
        <fullName evidence="4">Helicase ATP-binding domain-containing protein</fullName>
    </recommendedName>
</protein>
<keyword evidence="3" id="KW-1185">Reference proteome</keyword>
<reference evidence="2 3" key="1">
    <citation type="submission" date="2021-07" db="EMBL/GenBank/DDBJ databases">
        <title>Genome data of Colletotrichum spaethianum.</title>
        <authorList>
            <person name="Utami Y.D."/>
            <person name="Hiruma K."/>
        </authorList>
    </citation>
    <scope>NUCLEOTIDE SEQUENCE [LARGE SCALE GENOMIC DNA]</scope>
    <source>
        <strain evidence="2 3">MAFF 242679</strain>
    </source>
</reference>
<dbReference type="AlphaFoldDB" id="A0AA37H1G2"/>
<keyword evidence="1" id="KW-0812">Transmembrane</keyword>
<keyword evidence="1" id="KW-1133">Transmembrane helix</keyword>
<dbReference type="Proteomes" id="UP001055172">
    <property type="component" value="Unassembled WGS sequence"/>
</dbReference>
<name>A0AA37H1G2_9PEZI</name>
<gene>
    <name evidence="2" type="ORF">ColLi_13393</name>
</gene>
<evidence type="ECO:0008006" key="4">
    <source>
        <dbReference type="Google" id="ProtNLM"/>
    </source>
</evidence>
<dbReference type="SUPFAM" id="SSF52540">
    <property type="entry name" value="P-loop containing nucleoside triphosphate hydrolases"/>
    <property type="match status" value="1"/>
</dbReference>
<organism evidence="2 3">
    <name type="scientific">Colletotrichum liriopes</name>
    <dbReference type="NCBI Taxonomy" id="708192"/>
    <lineage>
        <taxon>Eukaryota</taxon>
        <taxon>Fungi</taxon>
        <taxon>Dikarya</taxon>
        <taxon>Ascomycota</taxon>
        <taxon>Pezizomycotina</taxon>
        <taxon>Sordariomycetes</taxon>
        <taxon>Hypocreomycetidae</taxon>
        <taxon>Glomerellales</taxon>
        <taxon>Glomerellaceae</taxon>
        <taxon>Colletotrichum</taxon>
        <taxon>Colletotrichum spaethianum species complex</taxon>
    </lineage>
</organism>
<evidence type="ECO:0000256" key="1">
    <source>
        <dbReference type="SAM" id="Phobius"/>
    </source>
</evidence>
<sequence>MRRNPGSGRRTYGPQAVATNGVAEHLPTHLPPRAVTGRREGERVASIVFVSAEHSQFAEFLSYAEGLRARRVLKRIFVDECHTILLDGGYRPRLLELKGLYRFGVLMILLTATLPVRMEAWFRRLTLAEDASILQASTARLNN</sequence>
<evidence type="ECO:0000313" key="3">
    <source>
        <dbReference type="Proteomes" id="UP001055172"/>
    </source>
</evidence>
<feature type="transmembrane region" description="Helical" evidence="1">
    <location>
        <begin position="100"/>
        <end position="118"/>
    </location>
</feature>
<evidence type="ECO:0000313" key="2">
    <source>
        <dbReference type="EMBL" id="GJC90555.1"/>
    </source>
</evidence>
<dbReference type="EMBL" id="BPPX01000056">
    <property type="protein sequence ID" value="GJC90555.1"/>
    <property type="molecule type" value="Genomic_DNA"/>
</dbReference>
<dbReference type="InterPro" id="IPR027417">
    <property type="entry name" value="P-loop_NTPase"/>
</dbReference>
<proteinExistence type="predicted"/>
<keyword evidence="1" id="KW-0472">Membrane</keyword>
<comment type="caution">
    <text evidence="2">The sequence shown here is derived from an EMBL/GenBank/DDBJ whole genome shotgun (WGS) entry which is preliminary data.</text>
</comment>
<accession>A0AA37H1G2</accession>